<comment type="caution">
    <text evidence="3">The sequence shown here is derived from an EMBL/GenBank/DDBJ whole genome shotgun (WGS) entry which is preliminary data.</text>
</comment>
<keyword evidence="2" id="KW-1133">Transmembrane helix</keyword>
<dbReference type="RefSeq" id="WP_168886481.1">
    <property type="nucleotide sequence ID" value="NZ_JABAHY010000002.1"/>
</dbReference>
<evidence type="ECO:0000256" key="1">
    <source>
        <dbReference type="SAM" id="MobiDB-lite"/>
    </source>
</evidence>
<feature type="compositionally biased region" description="Low complexity" evidence="1">
    <location>
        <begin position="676"/>
        <end position="720"/>
    </location>
</feature>
<evidence type="ECO:0000313" key="4">
    <source>
        <dbReference type="Proteomes" id="UP000523139"/>
    </source>
</evidence>
<feature type="transmembrane region" description="Helical" evidence="2">
    <location>
        <begin position="395"/>
        <end position="416"/>
    </location>
</feature>
<feature type="compositionally biased region" description="Low complexity" evidence="1">
    <location>
        <begin position="762"/>
        <end position="839"/>
    </location>
</feature>
<feature type="compositionally biased region" description="Pro residues" evidence="1">
    <location>
        <begin position="721"/>
        <end position="733"/>
    </location>
</feature>
<proteinExistence type="predicted"/>
<feature type="transmembrane region" description="Helical" evidence="2">
    <location>
        <begin position="634"/>
        <end position="656"/>
    </location>
</feature>
<feature type="compositionally biased region" description="Low complexity" evidence="1">
    <location>
        <begin position="734"/>
        <end position="756"/>
    </location>
</feature>
<feature type="region of interest" description="Disordered" evidence="1">
    <location>
        <begin position="1"/>
        <end position="146"/>
    </location>
</feature>
<dbReference type="EMBL" id="JABAHY010000002">
    <property type="protein sequence ID" value="NLS08993.1"/>
    <property type="molecule type" value="Genomic_DNA"/>
</dbReference>
<protein>
    <submittedName>
        <fullName evidence="3">Uncharacterized protein</fullName>
    </submittedName>
</protein>
<feature type="compositionally biased region" description="Low complexity" evidence="1">
    <location>
        <begin position="51"/>
        <end position="71"/>
    </location>
</feature>
<feature type="transmembrane region" description="Helical" evidence="2">
    <location>
        <begin position="329"/>
        <end position="349"/>
    </location>
</feature>
<feature type="transmembrane region" description="Helical" evidence="2">
    <location>
        <begin position="188"/>
        <end position="212"/>
    </location>
</feature>
<gene>
    <name evidence="3" type="ORF">HGQ17_03040</name>
</gene>
<keyword evidence="2" id="KW-0812">Transmembrane</keyword>
<feature type="compositionally biased region" description="Pro residues" evidence="1">
    <location>
        <begin position="72"/>
        <end position="81"/>
    </location>
</feature>
<dbReference type="GO" id="GO:0043328">
    <property type="term" value="P:protein transport to vacuole involved in ubiquitin-dependent protein catabolic process via the multivesicular body sorting pathway"/>
    <property type="evidence" value="ECO:0007669"/>
    <property type="project" value="TreeGrafter"/>
</dbReference>
<evidence type="ECO:0000313" key="3">
    <source>
        <dbReference type="EMBL" id="NLS08993.1"/>
    </source>
</evidence>
<evidence type="ECO:0000256" key="2">
    <source>
        <dbReference type="SAM" id="Phobius"/>
    </source>
</evidence>
<dbReference type="PANTHER" id="PTHR23030">
    <property type="entry name" value="PCD6 INTERACTING PROTEIN-RELATED"/>
    <property type="match status" value="1"/>
</dbReference>
<reference evidence="3 4" key="1">
    <citation type="submission" date="2020-04" db="EMBL/GenBank/DDBJ databases">
        <title>Nesterenkonia sp. nov., isolated from marine sediment.</title>
        <authorList>
            <person name="Zhang G."/>
        </authorList>
    </citation>
    <scope>NUCLEOTIDE SEQUENCE [LARGE SCALE GENOMIC DNA]</scope>
    <source>
        <strain evidence="3 4">MY13</strain>
    </source>
</reference>
<sequence>MTNQEHEDGQNPQGEGGNTPGPQGPQEPSHEPGEQPTAPDQAQTSQQPYTPQQASPQQDPAWQAQPEQQAPSYPPQQPQPGQPQDSSQHYQAPQYPPQQYPAAQGQWPQDPQQSPQQAGQPYQDPYQQQPQGKGQQPGYQPDPYQQGQYQQGYYQQQYSPVQTQDQGPSAPEMPAFLKGLRPRHFFKALGAMLIGYAVVLVLSVLTAIGFMIDAVSTSDLPDSEAIGEFTDLFGTPDFSDWLAILTVPFQIAGMWLFGQIQFEMSLPDFFGEIFAGTGFNASPDMVVEAWLPNLLVAAIAASIAVWAGRKMARRGAQSQLAELHAGAKIIVSVLVSAALAGLTLLLTWATTFRQSLDMTQAMEADGMTQDDLEEMGQFFDVDVSDMDMSFTVSTAGFSLFIGAFVFYLIIGLMVTLPPKEKSTAPRGLSKLLPSSNKAPKAVATHVLILSLPAIIYTTVRLVIDEGWSMLVSFFTWASNAGTMSIVWMTSGANYFSGGMRANSEIDPSGEMNESGSAPFYLWSSGLEDMQNSELGSEFADDVQDSDWISGVIFEGFQWWELTIAIALGVIAVLATAMVWAKAREKRTRGFRAVTGWLTLPLSYGLLGLLLMFFSQTHFSMDMMSMVSADISVAPAWWTFLILMIVGLVVELLSRFVMPLFIRGAKKPRNPAPTYDPAQQEQAPYGQQGQQSAPQQQPAYAAPGAAPTQPYTVQQPAYPQQPQQPDPYQYPPHQYPQQGYQGQGYEQPGQFQQPQGQPGYGQPGYPQPEQFQQPQGQPYHQGNPQQQPEYQQPYPYQPPQQGQWAPPQQNPQTETGQNQEQNPGQSPGQGQQQNPDAGNQ</sequence>
<feature type="region of interest" description="Disordered" evidence="1">
    <location>
        <begin position="667"/>
        <end position="839"/>
    </location>
</feature>
<dbReference type="PANTHER" id="PTHR23030:SF33">
    <property type="entry name" value="OS02G0638400 PROTEIN"/>
    <property type="match status" value="1"/>
</dbReference>
<keyword evidence="2" id="KW-0472">Membrane</keyword>
<feature type="compositionally biased region" description="Low complexity" evidence="1">
    <location>
        <begin position="82"/>
        <end position="93"/>
    </location>
</feature>
<accession>A0A7X8YCV1</accession>
<feature type="transmembrane region" description="Helical" evidence="2">
    <location>
        <begin position="289"/>
        <end position="308"/>
    </location>
</feature>
<name>A0A7X8YCV1_9MICC</name>
<feature type="transmembrane region" description="Helical" evidence="2">
    <location>
        <begin position="442"/>
        <end position="463"/>
    </location>
</feature>
<feature type="compositionally biased region" description="Low complexity" evidence="1">
    <location>
        <begin position="100"/>
        <end position="146"/>
    </location>
</feature>
<feature type="transmembrane region" description="Helical" evidence="2">
    <location>
        <begin position="592"/>
        <end position="614"/>
    </location>
</feature>
<feature type="compositionally biased region" description="Polar residues" evidence="1">
    <location>
        <begin position="38"/>
        <end position="50"/>
    </location>
</feature>
<dbReference type="Proteomes" id="UP000523139">
    <property type="component" value="Unassembled WGS sequence"/>
</dbReference>
<dbReference type="AlphaFoldDB" id="A0A7X8YCV1"/>
<organism evidence="3 4">
    <name type="scientific">Nesterenkonia sedimenti</name>
    <dbReference type="NCBI Taxonomy" id="1463632"/>
    <lineage>
        <taxon>Bacteria</taxon>
        <taxon>Bacillati</taxon>
        <taxon>Actinomycetota</taxon>
        <taxon>Actinomycetes</taxon>
        <taxon>Micrococcales</taxon>
        <taxon>Micrococcaceae</taxon>
        <taxon>Nesterenkonia</taxon>
    </lineage>
</organism>
<keyword evidence="4" id="KW-1185">Reference proteome</keyword>
<feature type="transmembrane region" description="Helical" evidence="2">
    <location>
        <begin position="558"/>
        <end position="580"/>
    </location>
</feature>